<evidence type="ECO:0008006" key="10">
    <source>
        <dbReference type="Google" id="ProtNLM"/>
    </source>
</evidence>
<dbReference type="PROSITE" id="PS52004">
    <property type="entry name" value="KS3_2"/>
    <property type="match status" value="1"/>
</dbReference>
<dbReference type="InterPro" id="IPR001227">
    <property type="entry name" value="Ac_transferase_dom_sf"/>
</dbReference>
<dbReference type="InterPro" id="IPR014030">
    <property type="entry name" value="Ketoacyl_synth_N"/>
</dbReference>
<feature type="region of interest" description="N-terminal hotdog fold" evidence="5">
    <location>
        <begin position="868"/>
        <end position="986"/>
    </location>
</feature>
<dbReference type="Pfam" id="PF02801">
    <property type="entry name" value="Ketoacyl-synt_C"/>
    <property type="match status" value="1"/>
</dbReference>
<dbReference type="GO" id="GO:0004312">
    <property type="term" value="F:fatty acid synthase activity"/>
    <property type="evidence" value="ECO:0007669"/>
    <property type="project" value="TreeGrafter"/>
</dbReference>
<dbReference type="Gene3D" id="3.40.50.720">
    <property type="entry name" value="NAD(P)-binding Rossmann-like Domain"/>
    <property type="match status" value="1"/>
</dbReference>
<dbReference type="InterPro" id="IPR032821">
    <property type="entry name" value="PKS_assoc"/>
</dbReference>
<dbReference type="InterPro" id="IPR036736">
    <property type="entry name" value="ACP-like_sf"/>
</dbReference>
<evidence type="ECO:0000256" key="5">
    <source>
        <dbReference type="PROSITE-ProRule" id="PRU01363"/>
    </source>
</evidence>
<organism evidence="8 9">
    <name type="scientific">Sphaerobolus stellatus (strain SS14)</name>
    <dbReference type="NCBI Taxonomy" id="990650"/>
    <lineage>
        <taxon>Eukaryota</taxon>
        <taxon>Fungi</taxon>
        <taxon>Dikarya</taxon>
        <taxon>Basidiomycota</taxon>
        <taxon>Agaricomycotina</taxon>
        <taxon>Agaricomycetes</taxon>
        <taxon>Phallomycetidae</taxon>
        <taxon>Geastrales</taxon>
        <taxon>Sphaerobolaceae</taxon>
        <taxon>Sphaerobolus</taxon>
    </lineage>
</organism>
<dbReference type="InterPro" id="IPR014043">
    <property type="entry name" value="Acyl_transferase_dom"/>
</dbReference>
<dbReference type="Pfam" id="PF00698">
    <property type="entry name" value="Acyl_transf_1"/>
    <property type="match status" value="1"/>
</dbReference>
<dbReference type="EMBL" id="KN837266">
    <property type="protein sequence ID" value="KIJ30214.1"/>
    <property type="molecule type" value="Genomic_DNA"/>
</dbReference>
<dbReference type="SMART" id="SM00827">
    <property type="entry name" value="PKS_AT"/>
    <property type="match status" value="1"/>
</dbReference>
<dbReference type="InterPro" id="IPR049551">
    <property type="entry name" value="PKS_DH_C"/>
</dbReference>
<evidence type="ECO:0000313" key="9">
    <source>
        <dbReference type="Proteomes" id="UP000054279"/>
    </source>
</evidence>
<dbReference type="Pfam" id="PF00109">
    <property type="entry name" value="ketoacyl-synt"/>
    <property type="match status" value="1"/>
</dbReference>
<dbReference type="SUPFAM" id="SSF51735">
    <property type="entry name" value="NAD(P)-binding Rossmann-fold domains"/>
    <property type="match status" value="1"/>
</dbReference>
<dbReference type="Pfam" id="PF08659">
    <property type="entry name" value="KR"/>
    <property type="match status" value="1"/>
</dbReference>
<dbReference type="InterPro" id="IPR016039">
    <property type="entry name" value="Thiolase-like"/>
</dbReference>
<dbReference type="PROSITE" id="PS00606">
    <property type="entry name" value="KS3_1"/>
    <property type="match status" value="1"/>
</dbReference>
<dbReference type="PROSITE" id="PS52019">
    <property type="entry name" value="PKS_MFAS_DH"/>
    <property type="match status" value="1"/>
</dbReference>
<dbReference type="InterPro" id="IPR018201">
    <property type="entry name" value="Ketoacyl_synth_AS"/>
</dbReference>
<dbReference type="Gene3D" id="1.10.1200.10">
    <property type="entry name" value="ACP-like"/>
    <property type="match status" value="1"/>
</dbReference>
<dbReference type="Pfam" id="PF16197">
    <property type="entry name" value="KAsynt_C_assoc"/>
    <property type="match status" value="1"/>
</dbReference>
<dbReference type="CDD" id="cd00833">
    <property type="entry name" value="PKS"/>
    <property type="match status" value="1"/>
</dbReference>
<dbReference type="SUPFAM" id="SSF47336">
    <property type="entry name" value="ACP-like"/>
    <property type="match status" value="1"/>
</dbReference>
<dbReference type="InterPro" id="IPR014031">
    <property type="entry name" value="Ketoacyl_synth_C"/>
</dbReference>
<name>A0A0C9U783_SPHS4</name>
<dbReference type="InterPro" id="IPR013968">
    <property type="entry name" value="PKS_KR"/>
</dbReference>
<dbReference type="GO" id="GO:0004315">
    <property type="term" value="F:3-oxoacyl-[acyl-carrier-protein] synthase activity"/>
    <property type="evidence" value="ECO:0007669"/>
    <property type="project" value="InterPro"/>
</dbReference>
<dbReference type="PANTHER" id="PTHR43775:SF37">
    <property type="entry name" value="SI:DKEY-61P9.11"/>
    <property type="match status" value="1"/>
</dbReference>
<evidence type="ECO:0000313" key="8">
    <source>
        <dbReference type="EMBL" id="KIJ30214.1"/>
    </source>
</evidence>
<evidence type="ECO:0000256" key="4">
    <source>
        <dbReference type="ARBA" id="ARBA00023268"/>
    </source>
</evidence>
<dbReference type="InterPro" id="IPR050091">
    <property type="entry name" value="PKS_NRPS_Biosynth_Enz"/>
</dbReference>
<keyword evidence="4" id="KW-0511">Multifunctional enzyme</keyword>
<dbReference type="SUPFAM" id="SSF53474">
    <property type="entry name" value="alpha/beta-Hydrolases"/>
    <property type="match status" value="1"/>
</dbReference>
<keyword evidence="3" id="KW-0808">Transferase</keyword>
<feature type="domain" description="Ketosynthase family 3 (KS3)" evidence="6">
    <location>
        <begin position="6"/>
        <end position="396"/>
    </location>
</feature>
<keyword evidence="9" id="KW-1185">Reference proteome</keyword>
<dbReference type="InterPro" id="IPR016035">
    <property type="entry name" value="Acyl_Trfase/lysoPLipase"/>
</dbReference>
<sequence>MSSTTKQPIAIIGISAELPSGTLSTKNYDHKEFFEFLLNKGESYENVLPERFNIDAWKGRNLGQVITQKGSFLKNLDQFDHVEFGITAADARAMALSTRKLVEHSFLSLLDAGIEYRGRNVGCYMSGVAFGIQSIADPIPRGSFAGYPYSIANKVSYHLDLVGPSLPTDTACSSTVSALHLAVQALRAGDCETALIGGSQLNHRLVDWIQYSAGSLLAPDGKCKPFDASANGFGRGEGVCVMVLKQLNAAIRDGDNIYACVLGTGINSSGGAVPVNTPVAEAQINAMERAYEGTGKTLSEVDFLELHATGTAAGDPTEANWVGEQFKRDGEILVGSVKGNIGASPTPNPAIRWDQYRLRPVTEPTPITSRSSDGRPLVSITSSGIGGLNGHALIQGPPRRSQPEAISTASQHPVLFVAGGLSPRSSAAVMEDVVAMVEKQTEKEKLARMATISGRRSKGMTWRSYGVWIPGQAGPLKFSDLVIVPRTKAPVVFVFSGQGPQHWNMGRELYQQYPVFKASIDHMDAFYESIVGQSLLKETGLFNDVNNKGSLDGTWPISLILPSIAIVQMALFDLLASFNVHPNIVIGHSAGETALLYTSGAGSQEMALEIAIKRGEVMTLVEKVYGTMAALHSNPNEANGIITTILAQPHATGRTLEIGCYNVPAAYTLSGERVLVEEAVNLAKSRGLFAAVLRTKVPVHSKCMRVCEEQYLAEMNAIFKKYPGDHIPQVTTYSTFTGLKFEGFFTPEYFWENAVQPVRLSEAIAALLEGEGAASFIEISPHPVLSSCLVENGALPSTITCPMRRSKTPSPFMESTALLESIGKLTTWGYNTISYSAVNKCQSIDYQVTLPQYRFSPKSVPYYSDRSQTIRLKQFASRDGPLNHYDLLINSQTHPDIAEHVIRGEPIMPAAGYLEMISTAFEKGAKQLWKVRFNPMLPLPKDKLLGLEFAQTALQWKVNSSVDATFSANSLRLHANGFMSTRSCEGEVQRIPIQDVRSRCKKLRIDRAFYEELKYFAQYGSLFRRVVECDIREGEALVKVDANITTLPNIHKYIIHPSILDACFHIMVHPAFTGDADSTAYYLPSKVERVVLNDADYFHQYGLDFVLSYVTLKSWKPDALEFDMRICEQAGHVICTFLGFEVARHNIEHLPAVPERRFELIYQPKVSQEAPEPVRPANGHITHTKPSPSILTFSLSKVLALQQAITKLRQTGAKTIWLQASLDDDGYAAQGFFRSLKNEMLDIDVRLVLFDVSVSFEERRAVIATLSHQKNVEHELYSDADGTAHVPKLKLMDPPPAAHALRQDSYWTSTTLDNNTTTVSCKVPSKAGKDPLIRISYLAPAIGSFRGMAGVLENAKVPSSTSTHYVVGITTIETSNYASVHEGSFISVPDPTQLPECATAASGIILAALAVGPSTLKRQNRSRDPRRVVLVDSGDSSEALLSHVLQILSISFSTVASPSFLQIEANINMADVILCGSADVEQLNLLETLTKPGASNFFWNDRRLSSSRETLLSKNDPWFIHDLLKEFLPLVVSCLEKDSLVLARPPAEYLPDDAVVSNDILFDSSKSYMLVGGIGSLGLRIALFMYEKGARHIVLTSRSGESTLTKSGTVTSQRLVSYLRSLSDLSLRLEACDASSMEQMHRLISSLDAPLGGCLLLSVVLRDGLFIAHSKESFFAAFPPKTQALSVLEELVEIDKLDFLVAFSSASTFGNPGQTNYASANTLLEGRLSRYRNAFSLIVPTILDSSVMVLEDGFTPQPRFKPWLPWALSSARLCDILEDALRKSSHTKFSSYVQDFQWSHVLKQFGPSSIYEDLVSVDEPTLNDSDQSLTQSLEEIVLNILDVDPADFSPEVPFTTYGLDSLSAGRLSLALKPFLAITQVQLLADITLKDLQQRVESVPSNEALQTSKDNAATHFDWNALHQPGQSLVKLIDKPGVPLIVIQGASGAITAFMPLQGHFTTPLWAIQTTPDTPTDSLLEIATFYFLQIKKKRPKGPYRLAGYSACTLLVMEVARLFEANGDEVKQLIFLDHFPTLFASDYFGITDQNIQAGSSGCELFTSMHNVMIECYLRDNTTMRQKMGKEIAAAHNGLETRQAVREHYRGFQNTFNISIKYLWDLYKESDSSLPIRAAVHQQLERRLQQLSVPVTVIVAERGIRASISELHDLGARESLPYATICYMQHGHFDIRNQQTGSGDIKITIFSIGMKRE</sequence>
<dbReference type="Gene3D" id="3.40.50.1820">
    <property type="entry name" value="alpha/beta hydrolase"/>
    <property type="match status" value="1"/>
</dbReference>
<evidence type="ECO:0000256" key="3">
    <source>
        <dbReference type="ARBA" id="ARBA00022679"/>
    </source>
</evidence>
<feature type="active site" description="Proton donor; for dehydratase activity" evidence="5">
    <location>
        <position position="1061"/>
    </location>
</feature>
<keyword evidence="2" id="KW-0597">Phosphoprotein</keyword>
<proteinExistence type="predicted"/>
<evidence type="ECO:0000259" key="7">
    <source>
        <dbReference type="PROSITE" id="PS52019"/>
    </source>
</evidence>
<reference evidence="8 9" key="1">
    <citation type="submission" date="2014-06" db="EMBL/GenBank/DDBJ databases">
        <title>Evolutionary Origins and Diversification of the Mycorrhizal Mutualists.</title>
        <authorList>
            <consortium name="DOE Joint Genome Institute"/>
            <consortium name="Mycorrhizal Genomics Consortium"/>
            <person name="Kohler A."/>
            <person name="Kuo A."/>
            <person name="Nagy L.G."/>
            <person name="Floudas D."/>
            <person name="Copeland A."/>
            <person name="Barry K.W."/>
            <person name="Cichocki N."/>
            <person name="Veneault-Fourrey C."/>
            <person name="LaButti K."/>
            <person name="Lindquist E.A."/>
            <person name="Lipzen A."/>
            <person name="Lundell T."/>
            <person name="Morin E."/>
            <person name="Murat C."/>
            <person name="Riley R."/>
            <person name="Ohm R."/>
            <person name="Sun H."/>
            <person name="Tunlid A."/>
            <person name="Henrissat B."/>
            <person name="Grigoriev I.V."/>
            <person name="Hibbett D.S."/>
            <person name="Martin F."/>
        </authorList>
    </citation>
    <scope>NUCLEOTIDE SEQUENCE [LARGE SCALE GENOMIC DNA]</scope>
    <source>
        <strain evidence="8 9">SS14</strain>
    </source>
</reference>
<dbReference type="InterPro" id="IPR042104">
    <property type="entry name" value="PKS_dehydratase_sf"/>
</dbReference>
<dbReference type="InterPro" id="IPR036291">
    <property type="entry name" value="NAD(P)-bd_dom_sf"/>
</dbReference>
<protein>
    <recommendedName>
        <fullName evidence="10">Polyketide synthase</fullName>
    </recommendedName>
</protein>
<dbReference type="HOGENOM" id="CLU_000022_31_0_1"/>
<dbReference type="InterPro" id="IPR020841">
    <property type="entry name" value="PKS_Beta-ketoAc_synthase_dom"/>
</dbReference>
<accession>A0A0C9U783</accession>
<dbReference type="SMART" id="SM00825">
    <property type="entry name" value="PKS_KS"/>
    <property type="match status" value="1"/>
</dbReference>
<feature type="domain" description="PKS/mFAS DH" evidence="7">
    <location>
        <begin position="868"/>
        <end position="1151"/>
    </location>
</feature>
<dbReference type="PANTHER" id="PTHR43775">
    <property type="entry name" value="FATTY ACID SYNTHASE"/>
    <property type="match status" value="1"/>
</dbReference>
<dbReference type="SUPFAM" id="SSF53901">
    <property type="entry name" value="Thiolase-like"/>
    <property type="match status" value="1"/>
</dbReference>
<dbReference type="Proteomes" id="UP000054279">
    <property type="component" value="Unassembled WGS sequence"/>
</dbReference>
<gene>
    <name evidence="8" type="ORF">M422DRAFT_36649</name>
</gene>
<dbReference type="Gene3D" id="3.40.366.10">
    <property type="entry name" value="Malonyl-Coenzyme A Acyl Carrier Protein, domain 2"/>
    <property type="match status" value="1"/>
</dbReference>
<dbReference type="Gene3D" id="3.40.47.10">
    <property type="match status" value="1"/>
</dbReference>
<dbReference type="InterPro" id="IPR029058">
    <property type="entry name" value="AB_hydrolase_fold"/>
</dbReference>
<dbReference type="Gene3D" id="3.10.129.110">
    <property type="entry name" value="Polyketide synthase dehydratase"/>
    <property type="match status" value="1"/>
</dbReference>
<evidence type="ECO:0000256" key="1">
    <source>
        <dbReference type="ARBA" id="ARBA00022450"/>
    </source>
</evidence>
<dbReference type="InterPro" id="IPR057326">
    <property type="entry name" value="KR_dom"/>
</dbReference>
<dbReference type="SUPFAM" id="SSF52151">
    <property type="entry name" value="FabD/lysophospholipase-like"/>
    <property type="match status" value="1"/>
</dbReference>
<feature type="active site" description="Proton acceptor; for dehydratase activity" evidence="5">
    <location>
        <position position="900"/>
    </location>
</feature>
<dbReference type="Pfam" id="PF00975">
    <property type="entry name" value="Thioesterase"/>
    <property type="match status" value="1"/>
</dbReference>
<dbReference type="Pfam" id="PF14765">
    <property type="entry name" value="PS-DH"/>
    <property type="match status" value="1"/>
</dbReference>
<dbReference type="SMART" id="SM00822">
    <property type="entry name" value="PKS_KR"/>
    <property type="match status" value="1"/>
</dbReference>
<evidence type="ECO:0000259" key="6">
    <source>
        <dbReference type="PROSITE" id="PS52004"/>
    </source>
</evidence>
<dbReference type="OrthoDB" id="329835at2759"/>
<dbReference type="InterPro" id="IPR001031">
    <property type="entry name" value="Thioesterase"/>
</dbReference>
<feature type="region of interest" description="C-terminal hotdog fold" evidence="5">
    <location>
        <begin position="1001"/>
        <end position="1151"/>
    </location>
</feature>
<evidence type="ECO:0000256" key="2">
    <source>
        <dbReference type="ARBA" id="ARBA00022553"/>
    </source>
</evidence>
<keyword evidence="1" id="KW-0596">Phosphopantetheine</keyword>
<dbReference type="InterPro" id="IPR049900">
    <property type="entry name" value="PKS_mFAS_DH"/>
</dbReference>
<dbReference type="GO" id="GO:0006633">
    <property type="term" value="P:fatty acid biosynthetic process"/>
    <property type="evidence" value="ECO:0007669"/>
    <property type="project" value="InterPro"/>
</dbReference>